<name>A0A9W8MW09_9AGAR</name>
<feature type="coiled-coil region" evidence="5">
    <location>
        <begin position="98"/>
        <end position="128"/>
    </location>
</feature>
<comment type="caution">
    <text evidence="7">The sequence shown here is derived from an EMBL/GenBank/DDBJ whole genome shotgun (WGS) entry which is preliminary data.</text>
</comment>
<keyword evidence="8" id="KW-1185">Reference proteome</keyword>
<keyword evidence="1" id="KW-0396">Initiation factor</keyword>
<proteinExistence type="predicted"/>
<dbReference type="GO" id="GO:0003743">
    <property type="term" value="F:translation initiation factor activity"/>
    <property type="evidence" value="ECO:0007669"/>
    <property type="project" value="UniProtKB-KW"/>
</dbReference>
<sequence length="148" mass="15359">MGTSTKGNSGETPAPDAQKNRKKKGKKDGPGSGAATPADEEGGQPNGQGQRRNNAGGKKVNGQGGIVNLPPPVVVSPSQPEAEAAPVTPGIDSALDPAAKKARNLNKKLKAIEELKEKQKRGERLEATQLRKIDGEAEIRKELAALGI</sequence>
<evidence type="ECO:0000256" key="4">
    <source>
        <dbReference type="ARBA" id="ARBA00022917"/>
    </source>
</evidence>
<keyword evidence="2" id="KW-0853">WD repeat</keyword>
<gene>
    <name evidence="7" type="ORF">NLJ89_g6848</name>
</gene>
<accession>A0A9W8MW09</accession>
<dbReference type="GO" id="GO:0043022">
    <property type="term" value="F:ribosome binding"/>
    <property type="evidence" value="ECO:0007669"/>
    <property type="project" value="TreeGrafter"/>
</dbReference>
<feature type="compositionally biased region" description="Low complexity" evidence="6">
    <location>
        <begin position="47"/>
        <end position="57"/>
    </location>
</feature>
<dbReference type="PANTHER" id="PTHR13227:SF0">
    <property type="entry name" value="EUKARYOTIC TRANSLATION INITIATION FACTOR 2A"/>
    <property type="match status" value="1"/>
</dbReference>
<evidence type="ECO:0000313" key="8">
    <source>
        <dbReference type="Proteomes" id="UP001148786"/>
    </source>
</evidence>
<reference evidence="7" key="1">
    <citation type="submission" date="2022-07" db="EMBL/GenBank/DDBJ databases">
        <title>Genome Sequence of Agrocybe chaxingu.</title>
        <authorList>
            <person name="Buettner E."/>
        </authorList>
    </citation>
    <scope>NUCLEOTIDE SEQUENCE</scope>
    <source>
        <strain evidence="7">MP-N11</strain>
    </source>
</reference>
<keyword evidence="4" id="KW-0648">Protein biosynthesis</keyword>
<dbReference type="PANTHER" id="PTHR13227">
    <property type="entry name" value="EUKARYOTIC TRANSLATION INITIATION FACTOR 2A"/>
    <property type="match status" value="1"/>
</dbReference>
<evidence type="ECO:0000256" key="6">
    <source>
        <dbReference type="SAM" id="MobiDB-lite"/>
    </source>
</evidence>
<protein>
    <submittedName>
        <fullName evidence="7">Uncharacterized protein</fullName>
    </submittedName>
</protein>
<dbReference type="EMBL" id="JANKHO010000762">
    <property type="protein sequence ID" value="KAJ3506479.1"/>
    <property type="molecule type" value="Genomic_DNA"/>
</dbReference>
<dbReference type="InterPro" id="IPR011387">
    <property type="entry name" value="TIF2A"/>
</dbReference>
<keyword evidence="3" id="KW-0677">Repeat</keyword>
<evidence type="ECO:0000256" key="3">
    <source>
        <dbReference type="ARBA" id="ARBA00022737"/>
    </source>
</evidence>
<evidence type="ECO:0000256" key="2">
    <source>
        <dbReference type="ARBA" id="ARBA00022574"/>
    </source>
</evidence>
<dbReference type="AlphaFoldDB" id="A0A9W8MW09"/>
<evidence type="ECO:0000313" key="7">
    <source>
        <dbReference type="EMBL" id="KAJ3506479.1"/>
    </source>
</evidence>
<keyword evidence="5" id="KW-0175">Coiled coil</keyword>
<evidence type="ECO:0000256" key="5">
    <source>
        <dbReference type="SAM" id="Coils"/>
    </source>
</evidence>
<feature type="compositionally biased region" description="Polar residues" evidence="6">
    <location>
        <begin position="1"/>
        <end position="11"/>
    </location>
</feature>
<dbReference type="GO" id="GO:0000049">
    <property type="term" value="F:tRNA binding"/>
    <property type="evidence" value="ECO:0007669"/>
    <property type="project" value="TreeGrafter"/>
</dbReference>
<dbReference type="GO" id="GO:0022627">
    <property type="term" value="C:cytosolic small ribosomal subunit"/>
    <property type="evidence" value="ECO:0007669"/>
    <property type="project" value="TreeGrafter"/>
</dbReference>
<dbReference type="GO" id="GO:0003729">
    <property type="term" value="F:mRNA binding"/>
    <property type="evidence" value="ECO:0007669"/>
    <property type="project" value="TreeGrafter"/>
</dbReference>
<organism evidence="7 8">
    <name type="scientific">Agrocybe chaxingu</name>
    <dbReference type="NCBI Taxonomy" id="84603"/>
    <lineage>
        <taxon>Eukaryota</taxon>
        <taxon>Fungi</taxon>
        <taxon>Dikarya</taxon>
        <taxon>Basidiomycota</taxon>
        <taxon>Agaricomycotina</taxon>
        <taxon>Agaricomycetes</taxon>
        <taxon>Agaricomycetidae</taxon>
        <taxon>Agaricales</taxon>
        <taxon>Agaricineae</taxon>
        <taxon>Strophariaceae</taxon>
        <taxon>Agrocybe</taxon>
    </lineage>
</organism>
<feature type="region of interest" description="Disordered" evidence="6">
    <location>
        <begin position="1"/>
        <end position="97"/>
    </location>
</feature>
<evidence type="ECO:0000256" key="1">
    <source>
        <dbReference type="ARBA" id="ARBA00022540"/>
    </source>
</evidence>
<dbReference type="Proteomes" id="UP001148786">
    <property type="component" value="Unassembled WGS sequence"/>
</dbReference>